<dbReference type="InterPro" id="IPR036689">
    <property type="entry name" value="ESAT-6-like_sf"/>
</dbReference>
<dbReference type="SUPFAM" id="SSF140453">
    <property type="entry name" value="EsxAB dimer-like"/>
    <property type="match status" value="1"/>
</dbReference>
<reference evidence="2" key="1">
    <citation type="submission" date="2020-09" db="EMBL/GenBank/DDBJ databases">
        <title>Streptomyces grisecoloratus sp. nov., isolated from cotton soil.</title>
        <authorList>
            <person name="Xing L."/>
        </authorList>
    </citation>
    <scope>NUCLEOTIDE SEQUENCE</scope>
    <source>
        <strain evidence="2">TRM S81-3</strain>
    </source>
</reference>
<proteinExistence type="predicted"/>
<dbReference type="AlphaFoldDB" id="A0A926L5J8"/>
<reference evidence="2" key="2">
    <citation type="submission" date="2020-09" db="EMBL/GenBank/DDBJ databases">
        <authorList>
            <person name="Luo X."/>
        </authorList>
    </citation>
    <scope>NUCLEOTIDE SEQUENCE</scope>
    <source>
        <strain evidence="2">TRM S81-3</strain>
    </source>
</reference>
<comment type="caution">
    <text evidence="2">The sequence shown here is derived from an EMBL/GenBank/DDBJ whole genome shotgun (WGS) entry which is preliminary data.</text>
</comment>
<gene>
    <name evidence="2" type="ORF">H0H10_28260</name>
</gene>
<protein>
    <submittedName>
        <fullName evidence="2">Uncharacterized protein</fullName>
    </submittedName>
</protein>
<organism evidence="2 3">
    <name type="scientific">Streptomyces griseicoloratus</name>
    <dbReference type="NCBI Taxonomy" id="2752516"/>
    <lineage>
        <taxon>Bacteria</taxon>
        <taxon>Bacillati</taxon>
        <taxon>Actinomycetota</taxon>
        <taxon>Actinomycetes</taxon>
        <taxon>Kitasatosporales</taxon>
        <taxon>Streptomycetaceae</taxon>
        <taxon>Streptomyces</taxon>
    </lineage>
</organism>
<sequence>MPTYHEIMTTDLAALTTAASRWDGMAGEFAKQEKAYRRDVYGISLGSSWMGLSADTANRRFETTLKEFQKAQTEARAVASLLRDAHTQFTDLRSKLQSARSDAVDAGMAVSDQGLVSYDTTKLSEGERTALHHDPDYQQAVRAAVASWQARINQLVKDVGDADIGVQTALNAVVIDSDISDGTFNGFNGRAQGDIEKYEAEAAAPAKEARTKTDGWVSEGKTSATGPDAGFTVTTDPKYGKEGSVKAYADLFHATAEGTLTNGGWKLSGIADGYGGARATANYGFNEKGVVGKAEASAGLRGLVEGRAEYGPYAGVYGRTEGFAGAEAGVNAKVTKEEVTVGAKAFAGAKGSVAGGVEIAGIGIGGTAEGWAGPGAEAWWGYKKDDDGKFHLGGKAGASPILGGAVGVEITVDPHKVGETLGDAVDVVGDAVDSVGDGFGYVKDGITSLF</sequence>
<dbReference type="EMBL" id="JACVQF010000220">
    <property type="protein sequence ID" value="MBD0423002.1"/>
    <property type="molecule type" value="Genomic_DNA"/>
</dbReference>
<evidence type="ECO:0000313" key="3">
    <source>
        <dbReference type="Proteomes" id="UP000621210"/>
    </source>
</evidence>
<keyword evidence="3" id="KW-1185">Reference proteome</keyword>
<evidence type="ECO:0000313" key="2">
    <source>
        <dbReference type="EMBL" id="MBD0423002.1"/>
    </source>
</evidence>
<feature type="region of interest" description="Disordered" evidence="1">
    <location>
        <begin position="202"/>
        <end position="229"/>
    </location>
</feature>
<dbReference type="RefSeq" id="WP_188183969.1">
    <property type="nucleotide sequence ID" value="NZ_JACVQF010000220.1"/>
</dbReference>
<dbReference type="Proteomes" id="UP000621210">
    <property type="component" value="Unassembled WGS sequence"/>
</dbReference>
<accession>A0A926L5J8</accession>
<name>A0A926L5J8_9ACTN</name>
<evidence type="ECO:0000256" key="1">
    <source>
        <dbReference type="SAM" id="MobiDB-lite"/>
    </source>
</evidence>